<accession>A0A9D4BSL9</accession>
<keyword evidence="1" id="KW-0812">Transmembrane</keyword>
<gene>
    <name evidence="2" type="ORF">DPMN_066040</name>
</gene>
<reference evidence="2" key="2">
    <citation type="submission" date="2020-11" db="EMBL/GenBank/DDBJ databases">
        <authorList>
            <person name="McCartney M.A."/>
            <person name="Auch B."/>
            <person name="Kono T."/>
            <person name="Mallez S."/>
            <person name="Becker A."/>
            <person name="Gohl D.M."/>
            <person name="Silverstein K.A.T."/>
            <person name="Koren S."/>
            <person name="Bechman K.B."/>
            <person name="Herman A."/>
            <person name="Abrahante J.E."/>
            <person name="Garbe J."/>
        </authorList>
    </citation>
    <scope>NUCLEOTIDE SEQUENCE</scope>
    <source>
        <strain evidence="2">Duluth1</strain>
        <tissue evidence="2">Whole animal</tissue>
    </source>
</reference>
<keyword evidence="3" id="KW-1185">Reference proteome</keyword>
<name>A0A9D4BSL9_DREPO</name>
<keyword evidence="1" id="KW-0472">Membrane</keyword>
<sequence length="60" mass="6666">MQLWLLLFISGLFLVAFYVLMVLICIPVCYVQVKLGALFKRGIVGIFAILIPILKGLGNI</sequence>
<feature type="transmembrane region" description="Helical" evidence="1">
    <location>
        <begin position="38"/>
        <end position="57"/>
    </location>
</feature>
<feature type="transmembrane region" description="Helical" evidence="1">
    <location>
        <begin position="6"/>
        <end position="31"/>
    </location>
</feature>
<evidence type="ECO:0000313" key="2">
    <source>
        <dbReference type="EMBL" id="KAH3706652.1"/>
    </source>
</evidence>
<evidence type="ECO:0000313" key="3">
    <source>
        <dbReference type="Proteomes" id="UP000828390"/>
    </source>
</evidence>
<keyword evidence="1" id="KW-1133">Transmembrane helix</keyword>
<reference evidence="2" key="1">
    <citation type="journal article" date="2019" name="bioRxiv">
        <title>The Genome of the Zebra Mussel, Dreissena polymorpha: A Resource for Invasive Species Research.</title>
        <authorList>
            <person name="McCartney M.A."/>
            <person name="Auch B."/>
            <person name="Kono T."/>
            <person name="Mallez S."/>
            <person name="Zhang Y."/>
            <person name="Obille A."/>
            <person name="Becker A."/>
            <person name="Abrahante J.E."/>
            <person name="Garbe J."/>
            <person name="Badalamenti J.P."/>
            <person name="Herman A."/>
            <person name="Mangelson H."/>
            <person name="Liachko I."/>
            <person name="Sullivan S."/>
            <person name="Sone E.D."/>
            <person name="Koren S."/>
            <person name="Silverstein K.A.T."/>
            <person name="Beckman K.B."/>
            <person name="Gohl D.M."/>
        </authorList>
    </citation>
    <scope>NUCLEOTIDE SEQUENCE</scope>
    <source>
        <strain evidence="2">Duluth1</strain>
        <tissue evidence="2">Whole animal</tissue>
    </source>
</reference>
<protein>
    <submittedName>
        <fullName evidence="2">Uncharacterized protein</fullName>
    </submittedName>
</protein>
<dbReference type="SUPFAM" id="SSF161070">
    <property type="entry name" value="SNF-like"/>
    <property type="match status" value="1"/>
</dbReference>
<dbReference type="AlphaFoldDB" id="A0A9D4BSL9"/>
<comment type="caution">
    <text evidence="2">The sequence shown here is derived from an EMBL/GenBank/DDBJ whole genome shotgun (WGS) entry which is preliminary data.</text>
</comment>
<proteinExistence type="predicted"/>
<dbReference type="Proteomes" id="UP000828390">
    <property type="component" value="Unassembled WGS sequence"/>
</dbReference>
<dbReference type="InterPro" id="IPR037272">
    <property type="entry name" value="SNS_sf"/>
</dbReference>
<evidence type="ECO:0000256" key="1">
    <source>
        <dbReference type="SAM" id="Phobius"/>
    </source>
</evidence>
<organism evidence="2 3">
    <name type="scientific">Dreissena polymorpha</name>
    <name type="common">Zebra mussel</name>
    <name type="synonym">Mytilus polymorpha</name>
    <dbReference type="NCBI Taxonomy" id="45954"/>
    <lineage>
        <taxon>Eukaryota</taxon>
        <taxon>Metazoa</taxon>
        <taxon>Spiralia</taxon>
        <taxon>Lophotrochozoa</taxon>
        <taxon>Mollusca</taxon>
        <taxon>Bivalvia</taxon>
        <taxon>Autobranchia</taxon>
        <taxon>Heteroconchia</taxon>
        <taxon>Euheterodonta</taxon>
        <taxon>Imparidentia</taxon>
        <taxon>Neoheterodontei</taxon>
        <taxon>Myida</taxon>
        <taxon>Dreissenoidea</taxon>
        <taxon>Dreissenidae</taxon>
        <taxon>Dreissena</taxon>
    </lineage>
</organism>
<dbReference type="EMBL" id="JAIWYP010000014">
    <property type="protein sequence ID" value="KAH3706652.1"/>
    <property type="molecule type" value="Genomic_DNA"/>
</dbReference>